<evidence type="ECO:0000313" key="2">
    <source>
        <dbReference type="Proteomes" id="UP000093000"/>
    </source>
</evidence>
<dbReference type="OrthoDB" id="2269074at2759"/>
<dbReference type="InParanoid" id="A0A1C7NQ48"/>
<dbReference type="EMBL" id="LUGH01000098">
    <property type="protein sequence ID" value="OBZ89384.1"/>
    <property type="molecule type" value="Genomic_DNA"/>
</dbReference>
<dbReference type="AlphaFoldDB" id="A0A1C7NQ48"/>
<dbReference type="Proteomes" id="UP000093000">
    <property type="component" value="Unassembled WGS sequence"/>
</dbReference>
<sequence length="112" mass="12126">MGGISNINNIRGPSKYNARRVAKSIKKNNVRIVPSVTTKRVVTKKKQKQLERAIKNEKKALAAKGLIDYEEEMKDVALPNPLRQRVITACIPPEEVLAAAAAGPGTVLGGPQ</sequence>
<gene>
    <name evidence="1" type="ORF">A0J61_02557</name>
</gene>
<accession>A0A1C7NQ48</accession>
<protein>
    <submittedName>
        <fullName evidence="1">Uncharacterized protein</fullName>
    </submittedName>
</protein>
<organism evidence="1 2">
    <name type="scientific">Choanephora cucurbitarum</name>
    <dbReference type="NCBI Taxonomy" id="101091"/>
    <lineage>
        <taxon>Eukaryota</taxon>
        <taxon>Fungi</taxon>
        <taxon>Fungi incertae sedis</taxon>
        <taxon>Mucoromycota</taxon>
        <taxon>Mucoromycotina</taxon>
        <taxon>Mucoromycetes</taxon>
        <taxon>Mucorales</taxon>
        <taxon>Mucorineae</taxon>
        <taxon>Choanephoraceae</taxon>
        <taxon>Choanephoroideae</taxon>
        <taxon>Choanephora</taxon>
    </lineage>
</organism>
<proteinExistence type="predicted"/>
<comment type="caution">
    <text evidence="1">The sequence shown here is derived from an EMBL/GenBank/DDBJ whole genome shotgun (WGS) entry which is preliminary data.</text>
</comment>
<evidence type="ECO:0000313" key="1">
    <source>
        <dbReference type="EMBL" id="OBZ89384.1"/>
    </source>
</evidence>
<name>A0A1C7NQ48_9FUNG</name>
<keyword evidence="2" id="KW-1185">Reference proteome</keyword>
<reference evidence="1 2" key="1">
    <citation type="submission" date="2016-03" db="EMBL/GenBank/DDBJ databases">
        <title>Choanephora cucurbitarum.</title>
        <authorList>
            <person name="Min B."/>
            <person name="Park H."/>
            <person name="Park J.-H."/>
            <person name="Shin H.-D."/>
            <person name="Choi I.-G."/>
        </authorList>
    </citation>
    <scope>NUCLEOTIDE SEQUENCE [LARGE SCALE GENOMIC DNA]</scope>
    <source>
        <strain evidence="1 2">KUS-F28377</strain>
    </source>
</reference>